<accession>A0ABW0M9N1</accession>
<comment type="similarity">
    <text evidence="1">Belongs to the pseudomonas-type ThrB family.</text>
</comment>
<comment type="caution">
    <text evidence="3">The sequence shown here is derived from an EMBL/GenBank/DDBJ whole genome shotgun (WGS) entry which is preliminary data.</text>
</comment>
<reference evidence="4" key="1">
    <citation type="journal article" date="2019" name="Int. J. Syst. Evol. Microbiol.">
        <title>The Global Catalogue of Microorganisms (GCM) 10K type strain sequencing project: providing services to taxonomists for standard genome sequencing and annotation.</title>
        <authorList>
            <consortium name="The Broad Institute Genomics Platform"/>
            <consortium name="The Broad Institute Genome Sequencing Center for Infectious Disease"/>
            <person name="Wu L."/>
            <person name="Ma J."/>
        </authorList>
    </citation>
    <scope>NUCLEOTIDE SEQUENCE [LARGE SCALE GENOMIC DNA]</scope>
    <source>
        <strain evidence="4">JCM 17066</strain>
    </source>
</reference>
<feature type="domain" description="Aminoglycoside phosphotransferase" evidence="2">
    <location>
        <begin position="60"/>
        <end position="281"/>
    </location>
</feature>
<dbReference type="Proteomes" id="UP001596045">
    <property type="component" value="Unassembled WGS sequence"/>
</dbReference>
<name>A0ABW0M9N1_9BURK</name>
<dbReference type="EMBL" id="JBHSMT010000012">
    <property type="protein sequence ID" value="MFC5473646.1"/>
    <property type="molecule type" value="Genomic_DNA"/>
</dbReference>
<proteinExistence type="inferred from homology"/>
<dbReference type="InterPro" id="IPR011009">
    <property type="entry name" value="Kinase-like_dom_sf"/>
</dbReference>
<dbReference type="SUPFAM" id="SSF56112">
    <property type="entry name" value="Protein kinase-like (PK-like)"/>
    <property type="match status" value="1"/>
</dbReference>
<sequence length="394" mass="43567">MTSDNSPLLSHGMGLEPVAPSWPALRLDEVVRLLQRYPQVGAVQGLSWHSPRPFSSACTVDTASGPVFVKRLLQAIRSVEELMEEHRFMAHLQQRGLAASEVLHAADGASAIADDGWTYEVHRIGAGVDLYRDATSWTPFLKPQHAAAAGTALAHMHSAARGYDAPARSAQLLVSGFTIFNADDPLTRMQQYIAQRPALADYLAQRPWRDDVQRVLMPFHARLQPLLNGLTPLWTHNDWHASNLLWHTKAPSAAAEVTTILDFGLADRTCAVYDIANAIERNIIEWLALPSHPSSQRQLVHIDQLDAMLDAYEAVTPLSPQEAAALPALLPLAHVEFALSELAYFHGVLGSADNSALAYDTYLLGHAEWFHSDAGQYLLEHLRQRYAHLMNKEP</sequence>
<evidence type="ECO:0000313" key="3">
    <source>
        <dbReference type="EMBL" id="MFC5473646.1"/>
    </source>
</evidence>
<gene>
    <name evidence="3" type="ORF">ACFPM8_06690</name>
</gene>
<dbReference type="PANTHER" id="PTHR21064:SF6">
    <property type="entry name" value="AMINOGLYCOSIDE PHOSPHOTRANSFERASE DOMAIN-CONTAINING PROTEIN"/>
    <property type="match status" value="1"/>
</dbReference>
<dbReference type="PANTHER" id="PTHR21064">
    <property type="entry name" value="AMINOGLYCOSIDE PHOSPHOTRANSFERASE DOMAIN-CONTAINING PROTEIN-RELATED"/>
    <property type="match status" value="1"/>
</dbReference>
<protein>
    <submittedName>
        <fullName evidence="3">Phosphotransferase enzyme family protein</fullName>
    </submittedName>
</protein>
<dbReference type="RefSeq" id="WP_378996314.1">
    <property type="nucleotide sequence ID" value="NZ_JBHSMT010000012.1"/>
</dbReference>
<dbReference type="InterPro" id="IPR002575">
    <property type="entry name" value="Aminoglycoside_PTrfase"/>
</dbReference>
<evidence type="ECO:0000313" key="4">
    <source>
        <dbReference type="Proteomes" id="UP001596045"/>
    </source>
</evidence>
<dbReference type="InterPro" id="IPR050249">
    <property type="entry name" value="Pseudomonas-type_ThrB"/>
</dbReference>
<evidence type="ECO:0000259" key="2">
    <source>
        <dbReference type="Pfam" id="PF01636"/>
    </source>
</evidence>
<evidence type="ECO:0000256" key="1">
    <source>
        <dbReference type="ARBA" id="ARBA00038240"/>
    </source>
</evidence>
<keyword evidence="4" id="KW-1185">Reference proteome</keyword>
<dbReference type="Gene3D" id="3.90.1200.10">
    <property type="match status" value="1"/>
</dbReference>
<dbReference type="Pfam" id="PF01636">
    <property type="entry name" value="APH"/>
    <property type="match status" value="1"/>
</dbReference>
<organism evidence="3 4">
    <name type="scientific">Paraherbaspirillum soli</name>
    <dbReference type="NCBI Taxonomy" id="631222"/>
    <lineage>
        <taxon>Bacteria</taxon>
        <taxon>Pseudomonadati</taxon>
        <taxon>Pseudomonadota</taxon>
        <taxon>Betaproteobacteria</taxon>
        <taxon>Burkholderiales</taxon>
        <taxon>Oxalobacteraceae</taxon>
        <taxon>Paraherbaspirillum</taxon>
    </lineage>
</organism>